<dbReference type="PANTHER" id="PTHR46609:SF6">
    <property type="entry name" value="EXONUCLEASE, PHAGE-TYPE_RECB, C-TERMINAL DOMAIN-CONTAINING PROTEIN-RELATED"/>
    <property type="match status" value="1"/>
</dbReference>
<comment type="caution">
    <text evidence="2">The sequence shown here is derived from an EMBL/GenBank/DDBJ whole genome shotgun (WGS) entry which is preliminary data.</text>
</comment>
<gene>
    <name evidence="2" type="ORF">ARC78_15000</name>
</gene>
<accession>A0A0R0AEI1</accession>
<proteinExistence type="predicted"/>
<dbReference type="AlphaFoldDB" id="A0A0R0AEI1"/>
<dbReference type="CDD" id="cd22343">
    <property type="entry name" value="PDDEXK_lambda_exonuclease-like"/>
    <property type="match status" value="1"/>
</dbReference>
<protein>
    <recommendedName>
        <fullName evidence="1">YqaJ viral recombinase domain-containing protein</fullName>
    </recommendedName>
</protein>
<dbReference type="InterPro" id="IPR051703">
    <property type="entry name" value="NF-kappa-B_Signaling_Reg"/>
</dbReference>
<dbReference type="SUPFAM" id="SSF52980">
    <property type="entry name" value="Restriction endonuclease-like"/>
    <property type="match status" value="1"/>
</dbReference>
<dbReference type="Gene3D" id="3.90.320.10">
    <property type="match status" value="1"/>
</dbReference>
<dbReference type="RefSeq" id="WP_057506537.1">
    <property type="nucleotide sequence ID" value="NZ_LLXS01000048.1"/>
</dbReference>
<dbReference type="InterPro" id="IPR011335">
    <property type="entry name" value="Restrct_endonuc-II-like"/>
</dbReference>
<dbReference type="InterPro" id="IPR011604">
    <property type="entry name" value="PDDEXK-like_dom_sf"/>
</dbReference>
<keyword evidence="3" id="KW-1185">Reference proteome</keyword>
<dbReference type="InterPro" id="IPR019080">
    <property type="entry name" value="YqaJ_viral_recombinase"/>
</dbReference>
<evidence type="ECO:0000259" key="1">
    <source>
        <dbReference type="Pfam" id="PF09588"/>
    </source>
</evidence>
<dbReference type="EMBL" id="LLXS01000048">
    <property type="protein sequence ID" value="KRG39123.1"/>
    <property type="molecule type" value="Genomic_DNA"/>
</dbReference>
<evidence type="ECO:0000313" key="3">
    <source>
        <dbReference type="Proteomes" id="UP000050836"/>
    </source>
</evidence>
<name>A0A0R0AEI1_9GAMM</name>
<organism evidence="2 3">
    <name type="scientific">Stenotrophomonas pictorum JCM 9942</name>
    <dbReference type="NCBI Taxonomy" id="1236960"/>
    <lineage>
        <taxon>Bacteria</taxon>
        <taxon>Pseudomonadati</taxon>
        <taxon>Pseudomonadota</taxon>
        <taxon>Gammaproteobacteria</taxon>
        <taxon>Lysobacterales</taxon>
        <taxon>Lysobacteraceae</taxon>
        <taxon>Stenotrophomonas</taxon>
    </lineage>
</organism>
<evidence type="ECO:0000313" key="2">
    <source>
        <dbReference type="EMBL" id="KRG39123.1"/>
    </source>
</evidence>
<sequence length="206" mass="22522">MIQGSTEWLAARAGKFTASRFADLMATTKSGPSASRQNLIITLALERLTGEPEQSFTNDAMRRGSELEPLARGAYEAHTGELVELASFVTDPRWANVGVSPDGLLGDDGLVEFKCPASQAKHFAALSNGAHAKEYRWQVQGQMWITGRQWCDVVSFDPRFPEGLDLAITRVQRDEAAINQLRDAVTVADAEVEAIVENMKNIRSAA</sequence>
<reference evidence="2 3" key="1">
    <citation type="submission" date="2015-10" db="EMBL/GenBank/DDBJ databases">
        <title>Genome sequencing and analysis of members of genus Stenotrophomonas.</title>
        <authorList>
            <person name="Patil P.P."/>
            <person name="Midha S."/>
            <person name="Patil P.B."/>
        </authorList>
    </citation>
    <scope>NUCLEOTIDE SEQUENCE [LARGE SCALE GENOMIC DNA]</scope>
    <source>
        <strain evidence="2 3">JCM 9942</strain>
    </source>
</reference>
<dbReference type="Proteomes" id="UP000050836">
    <property type="component" value="Unassembled WGS sequence"/>
</dbReference>
<dbReference type="Pfam" id="PF09588">
    <property type="entry name" value="YqaJ"/>
    <property type="match status" value="1"/>
</dbReference>
<dbReference type="PANTHER" id="PTHR46609">
    <property type="entry name" value="EXONUCLEASE, PHAGE-TYPE/RECB, C-TERMINAL DOMAIN-CONTAINING PROTEIN"/>
    <property type="match status" value="1"/>
</dbReference>
<feature type="domain" description="YqaJ viral recombinase" evidence="1">
    <location>
        <begin position="7"/>
        <end position="149"/>
    </location>
</feature>